<dbReference type="SUPFAM" id="SSF51261">
    <property type="entry name" value="Duplicated hybrid motif"/>
    <property type="match status" value="1"/>
</dbReference>
<dbReference type="InterPro" id="IPR011055">
    <property type="entry name" value="Dup_hybrid_motif"/>
</dbReference>
<dbReference type="Gene3D" id="2.70.70.10">
    <property type="entry name" value="Glucose Permease (Domain IIA)"/>
    <property type="match status" value="1"/>
</dbReference>
<feature type="compositionally biased region" description="Polar residues" evidence="1">
    <location>
        <begin position="323"/>
        <end position="334"/>
    </location>
</feature>
<feature type="region of interest" description="Disordered" evidence="1">
    <location>
        <begin position="27"/>
        <end position="73"/>
    </location>
</feature>
<dbReference type="EMBL" id="JMCB01000007">
    <property type="protein sequence ID" value="KFE67679.1"/>
    <property type="molecule type" value="Genomic_DNA"/>
</dbReference>
<accession>A0A085WJ16</accession>
<dbReference type="STRING" id="394096.DB31_8162"/>
<dbReference type="InterPro" id="IPR050570">
    <property type="entry name" value="Cell_wall_metabolism_enzyme"/>
</dbReference>
<proteinExistence type="predicted"/>
<keyword evidence="2" id="KW-0732">Signal</keyword>
<sequence>MSRLVALSLIALLPACVTSRAEDKLSFDEAFGPPSSVEELAEAPAPGPVRVRQKKRAETAPGKDLPTARTSPELQAALTTFVNHARAYRRQMQRGSPMPPEQEANWEDVSEALDSFLERPAEKTSSLDIVRARVTLEAELEEDAKLYGDIPETLAQSVMQRVSLLSSRMSEVRRLMVKTVREVPRFSWPIFPVSVTSHFGERSHPILGEMRDHLGIDLAARRGQAVLAAAPGVVLNAGWNGGYGYQVEIQHAARVTTRYSHLSRLMVEPGEILERGDVVGLAGDTGMATGVHLHFELWKDGRAEDPMEELGRGDEGSVEIGSVSVQETPAPTKQQGRRPVGRRP</sequence>
<evidence type="ECO:0000259" key="3">
    <source>
        <dbReference type="Pfam" id="PF01551"/>
    </source>
</evidence>
<dbReference type="PANTHER" id="PTHR21666">
    <property type="entry name" value="PEPTIDASE-RELATED"/>
    <property type="match status" value="1"/>
</dbReference>
<dbReference type="InterPro" id="IPR016047">
    <property type="entry name" value="M23ase_b-sheet_dom"/>
</dbReference>
<gene>
    <name evidence="4" type="ORF">DB31_8162</name>
</gene>
<dbReference type="Pfam" id="PF01551">
    <property type="entry name" value="Peptidase_M23"/>
    <property type="match status" value="1"/>
</dbReference>
<feature type="compositionally biased region" description="Basic and acidic residues" evidence="1">
    <location>
        <begin position="304"/>
        <end position="315"/>
    </location>
</feature>
<dbReference type="Proteomes" id="UP000028725">
    <property type="component" value="Unassembled WGS sequence"/>
</dbReference>
<evidence type="ECO:0000256" key="2">
    <source>
        <dbReference type="SAM" id="SignalP"/>
    </source>
</evidence>
<name>A0A085WJ16_9BACT</name>
<feature type="signal peptide" evidence="2">
    <location>
        <begin position="1"/>
        <end position="21"/>
    </location>
</feature>
<feature type="chain" id="PRO_5001799641" description="M23ase beta-sheet core domain-containing protein" evidence="2">
    <location>
        <begin position="22"/>
        <end position="344"/>
    </location>
</feature>
<organism evidence="4 5">
    <name type="scientific">Hyalangium minutum</name>
    <dbReference type="NCBI Taxonomy" id="394096"/>
    <lineage>
        <taxon>Bacteria</taxon>
        <taxon>Pseudomonadati</taxon>
        <taxon>Myxococcota</taxon>
        <taxon>Myxococcia</taxon>
        <taxon>Myxococcales</taxon>
        <taxon>Cystobacterineae</taxon>
        <taxon>Archangiaceae</taxon>
        <taxon>Hyalangium</taxon>
    </lineage>
</organism>
<comment type="caution">
    <text evidence="4">The sequence shown here is derived from an EMBL/GenBank/DDBJ whole genome shotgun (WGS) entry which is preliminary data.</text>
</comment>
<dbReference type="PANTHER" id="PTHR21666:SF270">
    <property type="entry name" value="MUREIN HYDROLASE ACTIVATOR ENVC"/>
    <property type="match status" value="1"/>
</dbReference>
<feature type="compositionally biased region" description="Basic residues" evidence="1">
    <location>
        <begin position="335"/>
        <end position="344"/>
    </location>
</feature>
<dbReference type="GO" id="GO:0004222">
    <property type="term" value="F:metalloendopeptidase activity"/>
    <property type="evidence" value="ECO:0007669"/>
    <property type="project" value="TreeGrafter"/>
</dbReference>
<dbReference type="CDD" id="cd12797">
    <property type="entry name" value="M23_peptidase"/>
    <property type="match status" value="1"/>
</dbReference>
<reference evidence="4 5" key="1">
    <citation type="submission" date="2014-04" db="EMBL/GenBank/DDBJ databases">
        <title>Genome assembly of Hyalangium minutum DSM 14724.</title>
        <authorList>
            <person name="Sharma G."/>
            <person name="Subramanian S."/>
        </authorList>
    </citation>
    <scope>NUCLEOTIDE SEQUENCE [LARGE SCALE GENOMIC DNA]</scope>
    <source>
        <strain evidence="4 5">DSM 14724</strain>
    </source>
</reference>
<dbReference type="AlphaFoldDB" id="A0A085WJ16"/>
<dbReference type="OrthoDB" id="9815245at2"/>
<evidence type="ECO:0000313" key="4">
    <source>
        <dbReference type="EMBL" id="KFE67679.1"/>
    </source>
</evidence>
<evidence type="ECO:0000313" key="5">
    <source>
        <dbReference type="Proteomes" id="UP000028725"/>
    </source>
</evidence>
<evidence type="ECO:0000256" key="1">
    <source>
        <dbReference type="SAM" id="MobiDB-lite"/>
    </source>
</evidence>
<feature type="region of interest" description="Disordered" evidence="1">
    <location>
        <begin position="304"/>
        <end position="344"/>
    </location>
</feature>
<dbReference type="RefSeq" id="WP_044190497.1">
    <property type="nucleotide sequence ID" value="NZ_JMCB01000007.1"/>
</dbReference>
<keyword evidence="5" id="KW-1185">Reference proteome</keyword>
<protein>
    <recommendedName>
        <fullName evidence="3">M23ase beta-sheet core domain-containing protein</fullName>
    </recommendedName>
</protein>
<feature type="domain" description="M23ase beta-sheet core" evidence="3">
    <location>
        <begin position="212"/>
        <end position="306"/>
    </location>
</feature>